<evidence type="ECO:0000313" key="2">
    <source>
        <dbReference type="Proteomes" id="UP001314169"/>
    </source>
</evidence>
<sequence>MAIVSFHLEHKTMNCLCPFQLNFQRKSESNYSVSSLLKSDDLKQRFKFVVLKKIPLWKNGLSQTRPTFPPLACLVSISQRSLPVSSPNIFSQLMVISLWNKFQNCSCCFFPDIESLLEHFT</sequence>
<keyword evidence="2" id="KW-1185">Reference proteome</keyword>
<reference evidence="1" key="1">
    <citation type="submission" date="2023-12" db="EMBL/GenBank/DDBJ databases">
        <authorList>
            <person name="Brown T."/>
        </authorList>
    </citation>
    <scope>NUCLEOTIDE SEQUENCE</scope>
</reference>
<accession>A0ABP0AD45</accession>
<proteinExistence type="predicted"/>
<organism evidence="1 2">
    <name type="scientific">Pipistrellus nathusii</name>
    <name type="common">Nathusius' pipistrelle</name>
    <dbReference type="NCBI Taxonomy" id="59473"/>
    <lineage>
        <taxon>Eukaryota</taxon>
        <taxon>Metazoa</taxon>
        <taxon>Chordata</taxon>
        <taxon>Craniata</taxon>
        <taxon>Vertebrata</taxon>
        <taxon>Euteleostomi</taxon>
        <taxon>Mammalia</taxon>
        <taxon>Eutheria</taxon>
        <taxon>Laurasiatheria</taxon>
        <taxon>Chiroptera</taxon>
        <taxon>Yangochiroptera</taxon>
        <taxon>Vespertilionidae</taxon>
        <taxon>Pipistrellus</taxon>
    </lineage>
</organism>
<dbReference type="EMBL" id="OY882864">
    <property type="protein sequence ID" value="CAK6447823.1"/>
    <property type="molecule type" value="Genomic_DNA"/>
</dbReference>
<gene>
    <name evidence="1" type="ORF">MPIPNATIZW_LOCUS16129</name>
</gene>
<protein>
    <submittedName>
        <fullName evidence="1">Uncharacterized protein</fullName>
    </submittedName>
</protein>
<name>A0ABP0AD45_PIPNA</name>
<dbReference type="Proteomes" id="UP001314169">
    <property type="component" value="Chromosome 7"/>
</dbReference>
<evidence type="ECO:0000313" key="1">
    <source>
        <dbReference type="EMBL" id="CAK6447823.1"/>
    </source>
</evidence>